<proteinExistence type="inferred from homology"/>
<evidence type="ECO:0000256" key="2">
    <source>
        <dbReference type="ARBA" id="ARBA00004496"/>
    </source>
</evidence>
<comment type="similarity">
    <text evidence="3">Belongs to the DIF1/spd1 family.</text>
</comment>
<organism evidence="7 8">
    <name type="scientific">Acrodontium crateriforme</name>
    <dbReference type="NCBI Taxonomy" id="150365"/>
    <lineage>
        <taxon>Eukaryota</taxon>
        <taxon>Fungi</taxon>
        <taxon>Dikarya</taxon>
        <taxon>Ascomycota</taxon>
        <taxon>Pezizomycotina</taxon>
        <taxon>Dothideomycetes</taxon>
        <taxon>Dothideomycetidae</taxon>
        <taxon>Mycosphaerellales</taxon>
        <taxon>Teratosphaeriaceae</taxon>
        <taxon>Acrodontium</taxon>
    </lineage>
</organism>
<dbReference type="EMBL" id="CP138589">
    <property type="protein sequence ID" value="WPH03460.1"/>
    <property type="molecule type" value="Genomic_DNA"/>
</dbReference>
<comment type="subcellular location">
    <subcellularLocation>
        <location evidence="2">Cytoplasm</location>
    </subcellularLocation>
    <subcellularLocation>
        <location evidence="1">Nucleus</location>
    </subcellularLocation>
</comment>
<feature type="region of interest" description="Disordered" evidence="6">
    <location>
        <begin position="70"/>
        <end position="102"/>
    </location>
</feature>
<name>A0AAQ3M8Y8_9PEZI</name>
<dbReference type="PANTHER" id="PTHR28081">
    <property type="entry name" value="DAMAGE-REGULATED IMPORT FACILITATOR 1-RELATED"/>
    <property type="match status" value="1"/>
</dbReference>
<accession>A0AAQ3M8Y8</accession>
<dbReference type="GO" id="GO:1990846">
    <property type="term" value="F:ribonucleoside-diphosphate reductase inhibitor activity"/>
    <property type="evidence" value="ECO:0007669"/>
    <property type="project" value="TreeGrafter"/>
</dbReference>
<keyword evidence="8" id="KW-1185">Reference proteome</keyword>
<evidence type="ECO:0000256" key="4">
    <source>
        <dbReference type="ARBA" id="ARBA00022490"/>
    </source>
</evidence>
<sequence>MASVVSSGHTRKRPFQPSITAFFNRDDNPNRNRTITSPLSPPLPAETQASLLSVGMRVRKSVPEGYKTHKTLRPQSFPFPSTAPPTTITARQTQSNHSSQPARELTPFCGLHKVGGMAEQPEYLVPPSSAPAAFSTDDFDDALQMPAFSLSQDTIYSTQDSFMSTSSQMTSKKRAYEDEIEDDLDAYFNTVEAIEQADRPIAKPRAMLHKPTTLDRFVFASGPDDFEEAAFLAPVEGMDLDQGDM</sequence>
<feature type="compositionally biased region" description="Low complexity" evidence="6">
    <location>
        <begin position="76"/>
        <end position="90"/>
    </location>
</feature>
<evidence type="ECO:0000256" key="6">
    <source>
        <dbReference type="SAM" id="MobiDB-lite"/>
    </source>
</evidence>
<feature type="region of interest" description="Disordered" evidence="6">
    <location>
        <begin position="1"/>
        <end position="44"/>
    </location>
</feature>
<evidence type="ECO:0000313" key="7">
    <source>
        <dbReference type="EMBL" id="WPH03460.1"/>
    </source>
</evidence>
<evidence type="ECO:0000256" key="5">
    <source>
        <dbReference type="ARBA" id="ARBA00023242"/>
    </source>
</evidence>
<dbReference type="Pfam" id="PF08591">
    <property type="entry name" value="RNR_inhib"/>
    <property type="match status" value="1"/>
</dbReference>
<reference evidence="7 8" key="1">
    <citation type="submission" date="2023-11" db="EMBL/GenBank/DDBJ databases">
        <title>An acidophilic fungus is an integral part of prey digestion in a carnivorous sundew plant.</title>
        <authorList>
            <person name="Tsai I.J."/>
        </authorList>
    </citation>
    <scope>NUCLEOTIDE SEQUENCE [LARGE SCALE GENOMIC DNA]</scope>
    <source>
        <strain evidence="7">169a</strain>
    </source>
</reference>
<dbReference type="Proteomes" id="UP001303373">
    <property type="component" value="Chromosome 10"/>
</dbReference>
<evidence type="ECO:0000256" key="1">
    <source>
        <dbReference type="ARBA" id="ARBA00004123"/>
    </source>
</evidence>
<keyword evidence="4" id="KW-0963">Cytoplasm</keyword>
<dbReference type="GO" id="GO:0005737">
    <property type="term" value="C:cytoplasm"/>
    <property type="evidence" value="ECO:0007669"/>
    <property type="project" value="UniProtKB-SubCell"/>
</dbReference>
<keyword evidence="5" id="KW-0539">Nucleus</keyword>
<gene>
    <name evidence="7" type="ORF">R9X50_00634000</name>
</gene>
<dbReference type="GO" id="GO:0005634">
    <property type="term" value="C:nucleus"/>
    <property type="evidence" value="ECO:0007669"/>
    <property type="project" value="UniProtKB-SubCell"/>
</dbReference>
<evidence type="ECO:0000256" key="3">
    <source>
        <dbReference type="ARBA" id="ARBA00005459"/>
    </source>
</evidence>
<protein>
    <submittedName>
        <fullName evidence="7">Uncharacterized protein</fullName>
    </submittedName>
</protein>
<evidence type="ECO:0000313" key="8">
    <source>
        <dbReference type="Proteomes" id="UP001303373"/>
    </source>
</evidence>
<dbReference type="AlphaFoldDB" id="A0AAQ3M8Y8"/>
<dbReference type="InterPro" id="IPR013900">
    <property type="entry name" value="RNR_inhibitor"/>
</dbReference>
<dbReference type="PANTHER" id="PTHR28081:SF1">
    <property type="entry name" value="DAMAGE-REGULATED IMPORT FACILITATOR 1"/>
    <property type="match status" value="1"/>
</dbReference>
<feature type="compositionally biased region" description="Polar residues" evidence="6">
    <location>
        <begin position="91"/>
        <end position="101"/>
    </location>
</feature>
<dbReference type="GO" id="GO:0008104">
    <property type="term" value="P:intracellular protein localization"/>
    <property type="evidence" value="ECO:0007669"/>
    <property type="project" value="TreeGrafter"/>
</dbReference>